<dbReference type="CDD" id="cd12797">
    <property type="entry name" value="M23_peptidase"/>
    <property type="match status" value="1"/>
</dbReference>
<feature type="transmembrane region" description="Helical" evidence="2">
    <location>
        <begin position="83"/>
        <end position="103"/>
    </location>
</feature>
<keyword evidence="2" id="KW-0472">Membrane</keyword>
<dbReference type="Pfam" id="PF01551">
    <property type="entry name" value="Peptidase_M23"/>
    <property type="match status" value="1"/>
</dbReference>
<name>A0A7C1JT90_9CHLR</name>
<accession>A0A7C1JT90</accession>
<dbReference type="PANTHER" id="PTHR21666">
    <property type="entry name" value="PEPTIDASE-RELATED"/>
    <property type="match status" value="1"/>
</dbReference>
<keyword evidence="2" id="KW-0812">Transmembrane</keyword>
<dbReference type="GO" id="GO:0004222">
    <property type="term" value="F:metalloendopeptidase activity"/>
    <property type="evidence" value="ECO:0007669"/>
    <property type="project" value="TreeGrafter"/>
</dbReference>
<protein>
    <submittedName>
        <fullName evidence="4">M23 family metallopeptidase</fullName>
    </submittedName>
</protein>
<organism evidence="4">
    <name type="scientific">Caldilinea aerophila</name>
    <dbReference type="NCBI Taxonomy" id="133453"/>
    <lineage>
        <taxon>Bacteria</taxon>
        <taxon>Bacillati</taxon>
        <taxon>Chloroflexota</taxon>
        <taxon>Caldilineae</taxon>
        <taxon>Caldilineales</taxon>
        <taxon>Caldilineaceae</taxon>
        <taxon>Caldilinea</taxon>
    </lineage>
</organism>
<evidence type="ECO:0000256" key="1">
    <source>
        <dbReference type="SAM" id="MobiDB-lite"/>
    </source>
</evidence>
<feature type="domain" description="M23ase beta-sheet core" evidence="3">
    <location>
        <begin position="322"/>
        <end position="430"/>
    </location>
</feature>
<dbReference type="SUPFAM" id="SSF51261">
    <property type="entry name" value="Duplicated hybrid motif"/>
    <property type="match status" value="1"/>
</dbReference>
<proteinExistence type="predicted"/>
<dbReference type="InterPro" id="IPR011055">
    <property type="entry name" value="Dup_hybrid_motif"/>
</dbReference>
<feature type="region of interest" description="Disordered" evidence="1">
    <location>
        <begin position="243"/>
        <end position="264"/>
    </location>
</feature>
<evidence type="ECO:0000256" key="2">
    <source>
        <dbReference type="SAM" id="Phobius"/>
    </source>
</evidence>
<dbReference type="EMBL" id="DSMG01000100">
    <property type="protein sequence ID" value="HDX31847.1"/>
    <property type="molecule type" value="Genomic_DNA"/>
</dbReference>
<sequence length="544" mass="58790">MKGLTLRFNHWIVKHWIVKIGQFLVSLVAAQSSSSSDEPDGYPSTTPGQTIQSFHPIVTHERRAARVITPATVRSQSRFPRNAVRVVVAFALLVSVVGALWSYGSAGNAKLAAETALKAERSEALPALQPTFTPTSAATPLAIADVSELTQIVIVTPTPDPGQIVTIAGVAIERPPISNANRDSRIGLMGLLPLGNVSLFQASQPRIDLSDLKIPPVAEEVSDAPPSQVQVVLLDGTVLTPEREQKAMQPTVAPEPPTPTPTPLIPPLVKGPPTRYWSSFQPGPPEENDHFWIESPFLNTEYNRVAAPSYQFGSTAGGQYRPHHGIDIANRWGTPVQAGVSGTVVFAGLDDPIAMGPYPNFYGNTVVIRLDRRLPVAGGELDVFVLYGHLSRVTVEVGQHVEPPDIVGEVGMTGIAIGPHLHLEVRVGENTYQHSVNPYLWVRPAPGEGVVAVRLITADGRSWPGVRLTLARFEEGRAVWGRVIETYLDNENIGPNPNWGENGALGDVPAGYYVLLGNVNGEAVRAEFFVREGQTTFVEIRTKQ</sequence>
<dbReference type="AlphaFoldDB" id="A0A7C1JT90"/>
<dbReference type="InterPro" id="IPR016047">
    <property type="entry name" value="M23ase_b-sheet_dom"/>
</dbReference>
<reference evidence="4" key="1">
    <citation type="journal article" date="2020" name="mSystems">
        <title>Genome- and Community-Level Interaction Insights into Carbon Utilization and Element Cycling Functions of Hydrothermarchaeota in Hydrothermal Sediment.</title>
        <authorList>
            <person name="Zhou Z."/>
            <person name="Liu Y."/>
            <person name="Xu W."/>
            <person name="Pan J."/>
            <person name="Luo Z.H."/>
            <person name="Li M."/>
        </authorList>
    </citation>
    <scope>NUCLEOTIDE SEQUENCE [LARGE SCALE GENOMIC DNA]</scope>
    <source>
        <strain evidence="4">SpSt-289</strain>
    </source>
</reference>
<keyword evidence="2" id="KW-1133">Transmembrane helix</keyword>
<feature type="compositionally biased region" description="Pro residues" evidence="1">
    <location>
        <begin position="253"/>
        <end position="264"/>
    </location>
</feature>
<gene>
    <name evidence="4" type="ORF">ENQ20_10205</name>
</gene>
<evidence type="ECO:0000313" key="4">
    <source>
        <dbReference type="EMBL" id="HDX31847.1"/>
    </source>
</evidence>
<dbReference type="InterPro" id="IPR050570">
    <property type="entry name" value="Cell_wall_metabolism_enzyme"/>
</dbReference>
<dbReference type="PANTHER" id="PTHR21666:SF270">
    <property type="entry name" value="MUREIN HYDROLASE ACTIVATOR ENVC"/>
    <property type="match status" value="1"/>
</dbReference>
<comment type="caution">
    <text evidence="4">The sequence shown here is derived from an EMBL/GenBank/DDBJ whole genome shotgun (WGS) entry which is preliminary data.</text>
</comment>
<evidence type="ECO:0000259" key="3">
    <source>
        <dbReference type="Pfam" id="PF01551"/>
    </source>
</evidence>
<dbReference type="Gene3D" id="2.70.70.10">
    <property type="entry name" value="Glucose Permease (Domain IIA)"/>
    <property type="match status" value="1"/>
</dbReference>